<name>A0ABT7JVU2_9HYPH</name>
<keyword evidence="2" id="KW-1185">Reference proteome</keyword>
<comment type="caution">
    <text evidence="1">The sequence shown here is derived from an EMBL/GenBank/DDBJ whole genome shotgun (WGS) entry which is preliminary data.</text>
</comment>
<dbReference type="Proteomes" id="UP001172645">
    <property type="component" value="Unassembled WGS sequence"/>
</dbReference>
<sequence>MLNIKAVDHLPAVPSVHDRTRRAADPQIFGREAFLAEAEPLHQRDGGMVRGLDIGLEPMQADIVETMRDHQT</sequence>
<evidence type="ECO:0000313" key="2">
    <source>
        <dbReference type="Proteomes" id="UP001172645"/>
    </source>
</evidence>
<accession>A0ABT7JVU2</accession>
<protein>
    <submittedName>
        <fullName evidence="1">Uncharacterized protein</fullName>
    </submittedName>
</protein>
<gene>
    <name evidence="1" type="ORF">PY649_16320</name>
</gene>
<reference evidence="1" key="1">
    <citation type="submission" date="2023-06" db="EMBL/GenBank/DDBJ databases">
        <title>Phylogenetic Diversity of Rhizobium strains.</title>
        <authorList>
            <person name="Moura F.T."/>
            <person name="Helene L.C.F."/>
            <person name="Hungria M."/>
        </authorList>
    </citation>
    <scope>NUCLEOTIDE SEQUENCE</scope>
    <source>
        <strain evidence="1">CCGE526</strain>
    </source>
</reference>
<organism evidence="1 2">
    <name type="scientific">Rhizobium mayense</name>
    <dbReference type="NCBI Taxonomy" id="1312184"/>
    <lineage>
        <taxon>Bacteria</taxon>
        <taxon>Pseudomonadati</taxon>
        <taxon>Pseudomonadota</taxon>
        <taxon>Alphaproteobacteria</taxon>
        <taxon>Hyphomicrobiales</taxon>
        <taxon>Rhizobiaceae</taxon>
        <taxon>Rhizobium/Agrobacterium group</taxon>
        <taxon>Rhizobium</taxon>
    </lineage>
</organism>
<proteinExistence type="predicted"/>
<dbReference type="EMBL" id="JARFYM010000011">
    <property type="protein sequence ID" value="MDL2400471.1"/>
    <property type="molecule type" value="Genomic_DNA"/>
</dbReference>
<evidence type="ECO:0000313" key="1">
    <source>
        <dbReference type="EMBL" id="MDL2400471.1"/>
    </source>
</evidence>